<dbReference type="OrthoDB" id="3214641at2"/>
<comment type="similarity">
    <text evidence="1">Belongs to the UPF0749 family.</text>
</comment>
<protein>
    <submittedName>
        <fullName evidence="3">Membrane protein</fullName>
    </submittedName>
</protein>
<keyword evidence="4" id="KW-1185">Reference proteome</keyword>
<dbReference type="GO" id="GO:0005886">
    <property type="term" value="C:plasma membrane"/>
    <property type="evidence" value="ECO:0007669"/>
    <property type="project" value="TreeGrafter"/>
</dbReference>
<dbReference type="Proteomes" id="UP000321720">
    <property type="component" value="Unassembled WGS sequence"/>
</dbReference>
<evidence type="ECO:0000313" key="4">
    <source>
        <dbReference type="Proteomes" id="UP000321720"/>
    </source>
</evidence>
<sequence length="262" mass="27659">MTDHPHRRRRPRARGTVSVAVVLALSGALFAANAQFSRADEGRRHPQDLAELTQGEIDRVGDLTTQVDDLRADVDHLTETGGDGVQVGTPSEAYLVEGGLLPVAGGGLEVRLDDAPTDQPGLEGISPDVLVVHQQDIQAVMNALWAGGAEAMTLMDQRVISTSAFRCVGNVLRLQGQVYSPPYVVQAIGDPKRLKAALAASETVQAYIEDADQVGLGWSVDSHDELLLPAFAGSTELQYAAVPPGTTVLPGLPVEPEQGTSS</sequence>
<dbReference type="AlphaFoldDB" id="A0A511JDM3"/>
<feature type="signal peptide" evidence="2">
    <location>
        <begin position="1"/>
        <end position="31"/>
    </location>
</feature>
<evidence type="ECO:0000256" key="2">
    <source>
        <dbReference type="SAM" id="SignalP"/>
    </source>
</evidence>
<proteinExistence type="inferred from homology"/>
<gene>
    <name evidence="3" type="ORF">CCO02nite_27550</name>
</gene>
<dbReference type="Gene3D" id="3.30.70.1880">
    <property type="entry name" value="Protein of unknown function DUF881"/>
    <property type="match status" value="1"/>
</dbReference>
<keyword evidence="2" id="KW-0732">Signal</keyword>
<feature type="chain" id="PRO_5039323441" evidence="2">
    <location>
        <begin position="32"/>
        <end position="262"/>
    </location>
</feature>
<dbReference type="InterPro" id="IPR010273">
    <property type="entry name" value="DUF881"/>
</dbReference>
<dbReference type="EMBL" id="BJWG01000014">
    <property type="protein sequence ID" value="GEL96097.1"/>
    <property type="molecule type" value="Genomic_DNA"/>
</dbReference>
<reference evidence="3 4" key="1">
    <citation type="submission" date="2019-07" db="EMBL/GenBank/DDBJ databases">
        <title>Whole genome shotgun sequence of Cellulomonas composti NBRC 100758.</title>
        <authorList>
            <person name="Hosoyama A."/>
            <person name="Uohara A."/>
            <person name="Ohji S."/>
            <person name="Ichikawa N."/>
        </authorList>
    </citation>
    <scope>NUCLEOTIDE SEQUENCE [LARGE SCALE GENOMIC DNA]</scope>
    <source>
        <strain evidence="3 4">NBRC 100758</strain>
    </source>
</reference>
<dbReference type="PANTHER" id="PTHR37313:SF4">
    <property type="entry name" value="CONSERVED MEMBRANE PROTEIN-RELATED"/>
    <property type="match status" value="1"/>
</dbReference>
<dbReference type="RefSeq" id="WP_146843746.1">
    <property type="nucleotide sequence ID" value="NZ_BJWG01000014.1"/>
</dbReference>
<dbReference type="PANTHER" id="PTHR37313">
    <property type="entry name" value="UPF0749 PROTEIN RV1825"/>
    <property type="match status" value="1"/>
</dbReference>
<dbReference type="Pfam" id="PF05949">
    <property type="entry name" value="DUF881"/>
    <property type="match status" value="1"/>
</dbReference>
<name>A0A511JDM3_9CELL</name>
<organism evidence="3 4">
    <name type="scientific">Cellulomonas composti</name>
    <dbReference type="NCBI Taxonomy" id="266130"/>
    <lineage>
        <taxon>Bacteria</taxon>
        <taxon>Bacillati</taxon>
        <taxon>Actinomycetota</taxon>
        <taxon>Actinomycetes</taxon>
        <taxon>Micrococcales</taxon>
        <taxon>Cellulomonadaceae</taxon>
        <taxon>Cellulomonas</taxon>
    </lineage>
</organism>
<comment type="caution">
    <text evidence="3">The sequence shown here is derived from an EMBL/GenBank/DDBJ whole genome shotgun (WGS) entry which is preliminary data.</text>
</comment>
<accession>A0A511JDM3</accession>
<evidence type="ECO:0000313" key="3">
    <source>
        <dbReference type="EMBL" id="GEL96097.1"/>
    </source>
</evidence>
<evidence type="ECO:0000256" key="1">
    <source>
        <dbReference type="ARBA" id="ARBA00009108"/>
    </source>
</evidence>